<gene>
    <name evidence="2" type="ORF">CJP16_00200</name>
</gene>
<reference evidence="2 3" key="1">
    <citation type="journal article" date="2017" name="Front. Microbiol.">
        <title>Strong Genomic and Phenotypic Heterogeneity in the Aeromonas sobria Species Complex.</title>
        <authorList>
            <person name="Gauthier J."/>
            <person name="Vincent A.T."/>
            <person name="Charette S.J."/>
            <person name="Derome N."/>
        </authorList>
    </citation>
    <scope>NUCLEOTIDE SEQUENCE [LARGE SCALE GENOMIC DNA]</scope>
    <source>
        <strain evidence="2 3">TM18</strain>
    </source>
</reference>
<keyword evidence="3" id="KW-1185">Reference proteome</keyword>
<evidence type="ECO:0000313" key="3">
    <source>
        <dbReference type="Proteomes" id="UP000233467"/>
    </source>
</evidence>
<accession>A0A2N3JA09</accession>
<keyword evidence="1" id="KW-0175">Coiled coil</keyword>
<dbReference type="RefSeq" id="WP_101323168.1">
    <property type="nucleotide sequence ID" value="NZ_NQMM01000001.1"/>
</dbReference>
<evidence type="ECO:0000313" key="2">
    <source>
        <dbReference type="EMBL" id="PKQ83321.1"/>
    </source>
</evidence>
<dbReference type="PIRSF" id="PIRSF015268">
    <property type="entry name" value="Virulence_RhuM"/>
    <property type="match status" value="1"/>
</dbReference>
<dbReference type="InterPro" id="IPR011204">
    <property type="entry name" value="Virulence_RhuM-like"/>
</dbReference>
<dbReference type="AlphaFoldDB" id="A0A2N3JA09"/>
<organism evidence="2 3">
    <name type="scientific">Aeromonas sobria</name>
    <dbReference type="NCBI Taxonomy" id="646"/>
    <lineage>
        <taxon>Bacteria</taxon>
        <taxon>Pseudomonadati</taxon>
        <taxon>Pseudomonadota</taxon>
        <taxon>Gammaproteobacteria</taxon>
        <taxon>Aeromonadales</taxon>
        <taxon>Aeromonadaceae</taxon>
        <taxon>Aeromonas</taxon>
    </lineage>
</organism>
<dbReference type="Proteomes" id="UP000233467">
    <property type="component" value="Unassembled WGS sequence"/>
</dbReference>
<dbReference type="EMBL" id="NQMM01000001">
    <property type="protein sequence ID" value="PKQ83321.1"/>
    <property type="molecule type" value="Genomic_DNA"/>
</dbReference>
<dbReference type="PANTHER" id="PTHR35810">
    <property type="entry name" value="CYTOPLASMIC PROTEIN-RELATED"/>
    <property type="match status" value="1"/>
</dbReference>
<protein>
    <submittedName>
        <fullName evidence="2">Hydroxyacid dehydrogenase</fullName>
    </submittedName>
</protein>
<feature type="coiled-coil region" evidence="1">
    <location>
        <begin position="307"/>
        <end position="334"/>
    </location>
</feature>
<dbReference type="PANTHER" id="PTHR35810:SF1">
    <property type="entry name" value="CYTOPLASMIC PROTEIN"/>
    <property type="match status" value="1"/>
</dbReference>
<sequence>MNSSNDLILYTTDDGESQLVLRELGGQVWLTQQEIAELYQTTKQNISLHVQNILDEGELVQNLTVKEDLTVKTEGERQVRRQLQLYALPMIVAIGYRVRSTRGTQFRQWATRTLGEYLTKGFAMDDERLKDPRWDYFDELLERIRDIRSSEKRFYQKVRDLFTLAEDYRASEQETQLLFVEVQNKLFYAVTGHTAAELIVLRADPGQPNMNLRSFAGKRVRKADVVIAKNYLQGEELEQLNRLVSMFFDFAEFRAKSRQHLRIKEWRDYLDKFMTFNEQPLLANAGQVSRKQMEQIAYERYETFDRQRKQQEAIAEDQKELRELEQLAERMSKQHKDRP</sequence>
<dbReference type="Pfam" id="PF13310">
    <property type="entry name" value="Virulence_RhuM"/>
    <property type="match status" value="1"/>
</dbReference>
<comment type="caution">
    <text evidence="2">The sequence shown here is derived from an EMBL/GenBank/DDBJ whole genome shotgun (WGS) entry which is preliminary data.</text>
</comment>
<name>A0A2N3JA09_AERSO</name>
<proteinExistence type="predicted"/>
<evidence type="ECO:0000256" key="1">
    <source>
        <dbReference type="SAM" id="Coils"/>
    </source>
</evidence>